<feature type="transmembrane region" description="Helical" evidence="19">
    <location>
        <begin position="31"/>
        <end position="52"/>
    </location>
</feature>
<evidence type="ECO:0000256" key="14">
    <source>
        <dbReference type="ARBA" id="ARBA00025228"/>
    </source>
</evidence>
<keyword evidence="13 19" id="KW-0472">Membrane</keyword>
<evidence type="ECO:0000256" key="19">
    <source>
        <dbReference type="HAMAP-Rule" id="MF_00719"/>
    </source>
</evidence>
<comment type="caution">
    <text evidence="20">The sequence shown here is derived from an EMBL/GenBank/DDBJ whole genome shotgun (WGS) entry which is preliminary data.</text>
</comment>
<dbReference type="RefSeq" id="WP_317944565.1">
    <property type="nucleotide sequence ID" value="NZ_JAUBDI010000011.1"/>
</dbReference>
<comment type="function">
    <text evidence="14 19">Joins adenosylcobinamide-GDP and alpha-ribazole to generate adenosylcobalamin (Ado-cobalamin). Also synthesizes adenosylcobalamin 5'-phosphate from adenosylcobinamide-GDP and alpha-ribazole 5'-phosphate.</text>
</comment>
<feature type="transmembrane region" description="Helical" evidence="19">
    <location>
        <begin position="108"/>
        <end position="131"/>
    </location>
</feature>
<dbReference type="HAMAP" id="MF_00719">
    <property type="entry name" value="CobS"/>
    <property type="match status" value="1"/>
</dbReference>
<dbReference type="Proteomes" id="UP001282284">
    <property type="component" value="Unassembled WGS sequence"/>
</dbReference>
<evidence type="ECO:0000256" key="17">
    <source>
        <dbReference type="ARBA" id="ARBA00048623"/>
    </source>
</evidence>
<reference evidence="20 21" key="1">
    <citation type="submission" date="2023-06" db="EMBL/GenBank/DDBJ databases">
        <title>Sporosarcina sp. nov., isolated from Korean traditional fermented seafood 'Jeotgal'.</title>
        <authorList>
            <person name="Yang A.I."/>
            <person name="Shin N.-R."/>
        </authorList>
    </citation>
    <scope>NUCLEOTIDE SEQUENCE [LARGE SCALE GENOMIC DNA]</scope>
    <source>
        <strain evidence="20 21">KCTC13119</strain>
    </source>
</reference>
<comment type="catalytic activity">
    <reaction evidence="17 19">
        <text>alpha-ribazole + adenosylcob(III)inamide-GDP = adenosylcob(III)alamin + GMP + H(+)</text>
        <dbReference type="Rhea" id="RHEA:16049"/>
        <dbReference type="ChEBI" id="CHEBI:10329"/>
        <dbReference type="ChEBI" id="CHEBI:15378"/>
        <dbReference type="ChEBI" id="CHEBI:18408"/>
        <dbReference type="ChEBI" id="CHEBI:58115"/>
        <dbReference type="ChEBI" id="CHEBI:60487"/>
        <dbReference type="EC" id="2.7.8.26"/>
    </reaction>
</comment>
<feature type="transmembrane region" description="Helical" evidence="19">
    <location>
        <begin position="137"/>
        <end position="156"/>
    </location>
</feature>
<comment type="subcellular location">
    <subcellularLocation>
        <location evidence="2 19">Cell membrane</location>
        <topology evidence="2 19">Multi-pass membrane protein</topology>
    </subcellularLocation>
</comment>
<evidence type="ECO:0000256" key="1">
    <source>
        <dbReference type="ARBA" id="ARBA00001946"/>
    </source>
</evidence>
<dbReference type="GO" id="GO:0051073">
    <property type="term" value="F:adenosylcobinamide-GDP ribazoletransferase activity"/>
    <property type="evidence" value="ECO:0007669"/>
    <property type="project" value="UniProtKB-EC"/>
</dbReference>
<name>A0ABU4GA93_9BACL</name>
<evidence type="ECO:0000256" key="5">
    <source>
        <dbReference type="ARBA" id="ARBA00013200"/>
    </source>
</evidence>
<evidence type="ECO:0000256" key="2">
    <source>
        <dbReference type="ARBA" id="ARBA00004651"/>
    </source>
</evidence>
<comment type="catalytic activity">
    <reaction evidence="18 19">
        <text>alpha-ribazole 5'-phosphate + adenosylcob(III)inamide-GDP = adenosylcob(III)alamin 5'-phosphate + GMP + H(+)</text>
        <dbReference type="Rhea" id="RHEA:23560"/>
        <dbReference type="ChEBI" id="CHEBI:15378"/>
        <dbReference type="ChEBI" id="CHEBI:57918"/>
        <dbReference type="ChEBI" id="CHEBI:58115"/>
        <dbReference type="ChEBI" id="CHEBI:60487"/>
        <dbReference type="ChEBI" id="CHEBI:60493"/>
        <dbReference type="EC" id="2.7.8.26"/>
    </reaction>
</comment>
<feature type="transmembrane region" description="Helical" evidence="19">
    <location>
        <begin position="202"/>
        <end position="219"/>
    </location>
</feature>
<feature type="transmembrane region" description="Helical" evidence="19">
    <location>
        <begin position="176"/>
        <end position="196"/>
    </location>
</feature>
<keyword evidence="21" id="KW-1185">Reference proteome</keyword>
<keyword evidence="9 19" id="KW-0808">Transferase</keyword>
<evidence type="ECO:0000256" key="4">
    <source>
        <dbReference type="ARBA" id="ARBA00010561"/>
    </source>
</evidence>
<dbReference type="EMBL" id="JAUBDI010000011">
    <property type="protein sequence ID" value="MDW0113904.1"/>
    <property type="molecule type" value="Genomic_DNA"/>
</dbReference>
<comment type="similarity">
    <text evidence="4 19">Belongs to the CobS family.</text>
</comment>
<evidence type="ECO:0000256" key="8">
    <source>
        <dbReference type="ARBA" id="ARBA00022573"/>
    </source>
</evidence>
<evidence type="ECO:0000256" key="9">
    <source>
        <dbReference type="ARBA" id="ARBA00022679"/>
    </source>
</evidence>
<keyword evidence="12 19" id="KW-1133">Transmembrane helix</keyword>
<dbReference type="PANTHER" id="PTHR34148:SF1">
    <property type="entry name" value="ADENOSYLCOBINAMIDE-GDP RIBAZOLETRANSFERASE"/>
    <property type="match status" value="1"/>
</dbReference>
<evidence type="ECO:0000256" key="15">
    <source>
        <dbReference type="ARBA" id="ARBA00032605"/>
    </source>
</evidence>
<comment type="cofactor">
    <cofactor evidence="1 19">
        <name>Mg(2+)</name>
        <dbReference type="ChEBI" id="CHEBI:18420"/>
    </cofactor>
</comment>
<comment type="pathway">
    <text evidence="3 19">Cofactor biosynthesis; adenosylcobalamin biosynthesis; adenosylcobalamin from cob(II)yrinate a,c-diamide: step 7/7.</text>
</comment>
<gene>
    <name evidence="19 20" type="primary">cobS</name>
    <name evidence="20" type="ORF">QT711_11965</name>
</gene>
<feature type="transmembrane region" description="Helical" evidence="19">
    <location>
        <begin position="58"/>
        <end position="78"/>
    </location>
</feature>
<dbReference type="EC" id="2.7.8.26" evidence="5 19"/>
<evidence type="ECO:0000256" key="11">
    <source>
        <dbReference type="ARBA" id="ARBA00022842"/>
    </source>
</evidence>
<evidence type="ECO:0000256" key="10">
    <source>
        <dbReference type="ARBA" id="ARBA00022692"/>
    </source>
</evidence>
<dbReference type="PANTHER" id="PTHR34148">
    <property type="entry name" value="ADENOSYLCOBINAMIDE-GDP RIBAZOLETRANSFERASE"/>
    <property type="match status" value="1"/>
</dbReference>
<keyword evidence="8 19" id="KW-0169">Cobalamin biosynthesis</keyword>
<keyword evidence="7 19" id="KW-1003">Cell membrane</keyword>
<evidence type="ECO:0000313" key="21">
    <source>
        <dbReference type="Proteomes" id="UP001282284"/>
    </source>
</evidence>
<keyword evidence="10 19" id="KW-0812">Transmembrane</keyword>
<evidence type="ECO:0000256" key="12">
    <source>
        <dbReference type="ARBA" id="ARBA00022989"/>
    </source>
</evidence>
<protein>
    <recommendedName>
        <fullName evidence="6 19">Adenosylcobinamide-GDP ribazoletransferase</fullName>
        <ecNumber evidence="5 19">2.7.8.26</ecNumber>
    </recommendedName>
    <alternativeName>
        <fullName evidence="16 19">Cobalamin synthase</fullName>
    </alternativeName>
    <alternativeName>
        <fullName evidence="15 19">Cobalamin-5'-phosphate synthase</fullName>
    </alternativeName>
</protein>
<dbReference type="InterPro" id="IPR003805">
    <property type="entry name" value="CobS"/>
</dbReference>
<dbReference type="NCBIfam" id="TIGR00317">
    <property type="entry name" value="cobS"/>
    <property type="match status" value="1"/>
</dbReference>
<evidence type="ECO:0000256" key="18">
    <source>
        <dbReference type="ARBA" id="ARBA00049504"/>
    </source>
</evidence>
<evidence type="ECO:0000256" key="7">
    <source>
        <dbReference type="ARBA" id="ARBA00022475"/>
    </source>
</evidence>
<evidence type="ECO:0000256" key="3">
    <source>
        <dbReference type="ARBA" id="ARBA00004663"/>
    </source>
</evidence>
<proteinExistence type="inferred from homology"/>
<dbReference type="Pfam" id="PF02654">
    <property type="entry name" value="CobS"/>
    <property type="match status" value="1"/>
</dbReference>
<evidence type="ECO:0000256" key="16">
    <source>
        <dbReference type="ARBA" id="ARBA00032853"/>
    </source>
</evidence>
<keyword evidence="11 19" id="KW-0460">Magnesium</keyword>
<evidence type="ECO:0000313" key="20">
    <source>
        <dbReference type="EMBL" id="MDW0113904.1"/>
    </source>
</evidence>
<accession>A0ABU4GA93</accession>
<sequence length="254" mass="27272">MTGFLLALQFFTAIPIRKNLPMEKQDVTRMYSALPLIGAVIGLNLYGTAILLTEGIGISPLLASFLIVLVGIALTGGLHMDGFADASDAFFSYRDKGRRMEIMDDPRIGAFGTMALILLIVGKVALVHELLLRSPHLLAVSIAIPLLSRAGMNVYFTTTRLAKEKGIAHFFKKKLATSTVISTSGSMALLSLIALGIAVQSLVIPVAFAVVLAGTMVIYQHWTYKQFGGVTGDLCGAFIEGTEALLWLVLILCI</sequence>
<evidence type="ECO:0000256" key="13">
    <source>
        <dbReference type="ARBA" id="ARBA00023136"/>
    </source>
</evidence>
<organism evidence="20 21">
    <name type="scientific">Sporosarcina saromensis</name>
    <dbReference type="NCBI Taxonomy" id="359365"/>
    <lineage>
        <taxon>Bacteria</taxon>
        <taxon>Bacillati</taxon>
        <taxon>Bacillota</taxon>
        <taxon>Bacilli</taxon>
        <taxon>Bacillales</taxon>
        <taxon>Caryophanaceae</taxon>
        <taxon>Sporosarcina</taxon>
    </lineage>
</organism>
<evidence type="ECO:0000256" key="6">
    <source>
        <dbReference type="ARBA" id="ARBA00015850"/>
    </source>
</evidence>